<dbReference type="Pfam" id="PF22824">
    <property type="entry name" value="THAP9_C"/>
    <property type="match status" value="1"/>
</dbReference>
<feature type="domain" description="DNA transposase THAP9 C-terminal" evidence="2">
    <location>
        <begin position="120"/>
        <end position="258"/>
    </location>
</feature>
<feature type="domain" description="Transposable element P transposase-like RNase H C-terminal" evidence="1">
    <location>
        <begin position="16"/>
        <end position="49"/>
    </location>
</feature>
<dbReference type="InterPro" id="IPR055035">
    <property type="entry name" value="THAP9_C"/>
</dbReference>
<dbReference type="InterPro" id="IPR048367">
    <property type="entry name" value="TNP-like_RNaseH_C"/>
</dbReference>
<evidence type="ECO:0000313" key="4">
    <source>
        <dbReference type="Proteomes" id="UP001174136"/>
    </source>
</evidence>
<dbReference type="AlphaFoldDB" id="A0AA47NZV3"/>
<reference evidence="3" key="1">
    <citation type="journal article" date="2023" name="Front. Mar. Sci.">
        <title>A new Merluccius polli reference genome to investigate the effects of global change in West African waters.</title>
        <authorList>
            <person name="Mateo J.L."/>
            <person name="Blanco-Fernandez C."/>
            <person name="Garcia-Vazquez E."/>
            <person name="Machado-Schiaffino G."/>
        </authorList>
    </citation>
    <scope>NUCLEOTIDE SEQUENCE</scope>
    <source>
        <strain evidence="3">C29</strain>
        <tissue evidence="3">Fin</tissue>
    </source>
</reference>
<evidence type="ECO:0000259" key="2">
    <source>
        <dbReference type="Pfam" id="PF22824"/>
    </source>
</evidence>
<dbReference type="Proteomes" id="UP001174136">
    <property type="component" value="Unassembled WGS sequence"/>
</dbReference>
<dbReference type="EMBL" id="JAOPHQ010002889">
    <property type="protein sequence ID" value="KAK0145096.1"/>
    <property type="molecule type" value="Genomic_DNA"/>
</dbReference>
<evidence type="ECO:0000313" key="3">
    <source>
        <dbReference type="EMBL" id="KAK0145096.1"/>
    </source>
</evidence>
<protein>
    <submittedName>
        <fullName evidence="3">DNA transposase THAP9</fullName>
    </submittedName>
</protein>
<name>A0AA47NZV3_MERPO</name>
<sequence>MMIPELLERQQYVCTYRFSQDHLELFFNSIRASGGWNNNPSVVSFQNYFRHIMVRCGITPGDTGNVQAQDTTICLSAIDMSSVAPAVEDDIAPSPFEQVTGVVLDHNYLPTNFGALTENALVYIAGFVVRRVIKNLKCDVCCSSLVSTADSSSLGDQYHLLTLRNHGGLFVPSYGTVKVIRSAEHCIRRASNISSAAHQCSEKLLKRVVKADIGSQDIFNLGKHSIETQDGIDNHHYDLISHIVSCFYKLRQHHVARVHTLKLQSGSLRKKLCKIVLLQGY</sequence>
<dbReference type="PANTHER" id="PTHR47577">
    <property type="entry name" value="THAP DOMAIN-CONTAINING PROTEIN 6"/>
    <property type="match status" value="1"/>
</dbReference>
<dbReference type="Pfam" id="PF21789">
    <property type="entry name" value="TNP-like_RNaseH_C"/>
    <property type="match status" value="1"/>
</dbReference>
<evidence type="ECO:0000259" key="1">
    <source>
        <dbReference type="Pfam" id="PF21789"/>
    </source>
</evidence>
<keyword evidence="4" id="KW-1185">Reference proteome</keyword>
<accession>A0AA47NZV3</accession>
<dbReference type="PANTHER" id="PTHR47577:SF2">
    <property type="entry name" value="THAP DOMAIN CONTAINING 9"/>
    <property type="match status" value="1"/>
</dbReference>
<comment type="caution">
    <text evidence="3">The sequence shown here is derived from an EMBL/GenBank/DDBJ whole genome shotgun (WGS) entry which is preliminary data.</text>
</comment>
<organism evidence="3 4">
    <name type="scientific">Merluccius polli</name>
    <name type="common">Benguela hake</name>
    <name type="synonym">Merluccius cadenati</name>
    <dbReference type="NCBI Taxonomy" id="89951"/>
    <lineage>
        <taxon>Eukaryota</taxon>
        <taxon>Metazoa</taxon>
        <taxon>Chordata</taxon>
        <taxon>Craniata</taxon>
        <taxon>Vertebrata</taxon>
        <taxon>Euteleostomi</taxon>
        <taxon>Actinopterygii</taxon>
        <taxon>Neopterygii</taxon>
        <taxon>Teleostei</taxon>
        <taxon>Neoteleostei</taxon>
        <taxon>Acanthomorphata</taxon>
        <taxon>Zeiogadaria</taxon>
        <taxon>Gadariae</taxon>
        <taxon>Gadiformes</taxon>
        <taxon>Gadoidei</taxon>
        <taxon>Merlucciidae</taxon>
        <taxon>Merluccius</taxon>
    </lineage>
</organism>
<proteinExistence type="predicted"/>
<gene>
    <name evidence="3" type="primary">THAP9_3</name>
    <name evidence="3" type="ORF">N1851_016016</name>
</gene>